<gene>
    <name evidence="2" type="ORF">DFH07DRAFT_309633</name>
</gene>
<evidence type="ECO:0000313" key="3">
    <source>
        <dbReference type="Proteomes" id="UP001215280"/>
    </source>
</evidence>
<reference evidence="2" key="1">
    <citation type="submission" date="2023-03" db="EMBL/GenBank/DDBJ databases">
        <title>Massive genome expansion in bonnet fungi (Mycena s.s.) driven by repeated elements and novel gene families across ecological guilds.</title>
        <authorList>
            <consortium name="Lawrence Berkeley National Laboratory"/>
            <person name="Harder C.B."/>
            <person name="Miyauchi S."/>
            <person name="Viragh M."/>
            <person name="Kuo A."/>
            <person name="Thoen E."/>
            <person name="Andreopoulos B."/>
            <person name="Lu D."/>
            <person name="Skrede I."/>
            <person name="Drula E."/>
            <person name="Henrissat B."/>
            <person name="Morin E."/>
            <person name="Kohler A."/>
            <person name="Barry K."/>
            <person name="LaButti K."/>
            <person name="Morin E."/>
            <person name="Salamov A."/>
            <person name="Lipzen A."/>
            <person name="Mereny Z."/>
            <person name="Hegedus B."/>
            <person name="Baldrian P."/>
            <person name="Stursova M."/>
            <person name="Weitz H."/>
            <person name="Taylor A."/>
            <person name="Grigoriev I.V."/>
            <person name="Nagy L.G."/>
            <person name="Martin F."/>
            <person name="Kauserud H."/>
        </authorList>
    </citation>
    <scope>NUCLEOTIDE SEQUENCE</scope>
    <source>
        <strain evidence="2">CBHHK188m</strain>
    </source>
</reference>
<evidence type="ECO:0000256" key="1">
    <source>
        <dbReference type="SAM" id="MobiDB-lite"/>
    </source>
</evidence>
<accession>A0AAD7HH10</accession>
<feature type="region of interest" description="Disordered" evidence="1">
    <location>
        <begin position="1"/>
        <end position="22"/>
    </location>
</feature>
<comment type="caution">
    <text evidence="2">The sequence shown here is derived from an EMBL/GenBank/DDBJ whole genome shotgun (WGS) entry which is preliminary data.</text>
</comment>
<dbReference type="EMBL" id="JARJLG010000285">
    <property type="protein sequence ID" value="KAJ7719994.1"/>
    <property type="molecule type" value="Genomic_DNA"/>
</dbReference>
<dbReference type="Proteomes" id="UP001215280">
    <property type="component" value="Unassembled WGS sequence"/>
</dbReference>
<organism evidence="2 3">
    <name type="scientific">Mycena maculata</name>
    <dbReference type="NCBI Taxonomy" id="230809"/>
    <lineage>
        <taxon>Eukaryota</taxon>
        <taxon>Fungi</taxon>
        <taxon>Dikarya</taxon>
        <taxon>Basidiomycota</taxon>
        <taxon>Agaricomycotina</taxon>
        <taxon>Agaricomycetes</taxon>
        <taxon>Agaricomycetidae</taxon>
        <taxon>Agaricales</taxon>
        <taxon>Marasmiineae</taxon>
        <taxon>Mycenaceae</taxon>
        <taxon>Mycena</taxon>
    </lineage>
</organism>
<proteinExistence type="predicted"/>
<evidence type="ECO:0000313" key="2">
    <source>
        <dbReference type="EMBL" id="KAJ7719994.1"/>
    </source>
</evidence>
<dbReference type="AlphaFoldDB" id="A0AAD7HH10"/>
<protein>
    <submittedName>
        <fullName evidence="2">Uncharacterized protein</fullName>
    </submittedName>
</protein>
<sequence length="196" mass="21354">MTQLTEPTPPPAQAIPTQPKATKTTIHNHITKESMDLSPVMQALNAFMRSTRQCAFPQLIVTCRGERRAFSRASLEGMEYKGAAGLFISRFARAEDFVEVPRGSGWLATTSRYPPDVQCLATFCRAEGGESGLEQADVGLPLDPSGWADNIPNVRELEIVFARHELPSVSVPATADRPPHPSTSGSFGALVLHRVR</sequence>
<name>A0AAD7HH10_9AGAR</name>
<keyword evidence="3" id="KW-1185">Reference proteome</keyword>